<evidence type="ECO:0000259" key="2">
    <source>
        <dbReference type="SMART" id="SM00093"/>
    </source>
</evidence>
<dbReference type="PANTHER" id="PTHR11461">
    <property type="entry name" value="SERINE PROTEASE INHIBITOR, SERPIN"/>
    <property type="match status" value="1"/>
</dbReference>
<sequence>MPSGLPPPVSALVRRLVAAGLLVFFGLGCDSTGPEDAADAPPPRPLTAAEDQVVDADNAFGLTLLRSTVDTEGTAKNVFLSPISVSMALGMTLNGARGETRSAMKAALEKQDLSPTDINDAYRGLIDLLEGLDPNVEVALANSIWYREGLPVKQAFIDTNRAHFDAEVEALDFADPSASDRINGWVNDKTRGNIEQIVPGRIPPDLVMYLINATYFNGPWRDQFDPSNTAPGPFHRADGSTVSIPMMEKTENVVHPTYQAKQFRAVDIAYGDSLYSMTILLPHEDASVQSVVDSLDTETWTEMTSGLSPQSLSRLKMPRFTLRYGKTLNDVLKDLGMGVAFTGRASFRDIADLSLAIDKAKHKTFLRVDEEGTEASAATSVEIGPISSAPPSFVLDRPFVVAIREHHSGTSLFLGTVMDPTAG</sequence>
<dbReference type="Pfam" id="PF00079">
    <property type="entry name" value="Serpin"/>
    <property type="match status" value="1"/>
</dbReference>
<dbReference type="InterPro" id="IPR042178">
    <property type="entry name" value="Serpin_sf_1"/>
</dbReference>
<dbReference type="AlphaFoldDB" id="A0A9X2PY85"/>
<evidence type="ECO:0000256" key="1">
    <source>
        <dbReference type="RuleBase" id="RU000411"/>
    </source>
</evidence>
<dbReference type="InterPro" id="IPR036186">
    <property type="entry name" value="Serpin_sf"/>
</dbReference>
<dbReference type="EMBL" id="JANUAU010000004">
    <property type="protein sequence ID" value="MCS3677688.1"/>
    <property type="molecule type" value="Genomic_DNA"/>
</dbReference>
<dbReference type="GO" id="GO:0004867">
    <property type="term" value="F:serine-type endopeptidase inhibitor activity"/>
    <property type="evidence" value="ECO:0007669"/>
    <property type="project" value="InterPro"/>
</dbReference>
<name>A0A9X2PY85_9BACT</name>
<proteinExistence type="inferred from homology"/>
<dbReference type="Proteomes" id="UP001155027">
    <property type="component" value="Unassembled WGS sequence"/>
</dbReference>
<dbReference type="SMART" id="SM00093">
    <property type="entry name" value="SERPIN"/>
    <property type="match status" value="1"/>
</dbReference>
<comment type="similarity">
    <text evidence="1">Belongs to the serpin family.</text>
</comment>
<evidence type="ECO:0000313" key="3">
    <source>
        <dbReference type="EMBL" id="MCS3677688.1"/>
    </source>
</evidence>
<dbReference type="Gene3D" id="3.30.497.10">
    <property type="entry name" value="Antithrombin, subunit I, domain 2"/>
    <property type="match status" value="1"/>
</dbReference>
<gene>
    <name evidence="3" type="ORF">GGP71_001611</name>
</gene>
<dbReference type="InterPro" id="IPR042185">
    <property type="entry name" value="Serpin_sf_2"/>
</dbReference>
<dbReference type="PANTHER" id="PTHR11461:SF211">
    <property type="entry name" value="GH10112P-RELATED"/>
    <property type="match status" value="1"/>
</dbReference>
<accession>A0A9X2PY85</accession>
<dbReference type="PROSITE" id="PS00284">
    <property type="entry name" value="SERPIN"/>
    <property type="match status" value="1"/>
</dbReference>
<dbReference type="Gene3D" id="2.30.39.10">
    <property type="entry name" value="Alpha-1-antitrypsin, domain 1"/>
    <property type="match status" value="1"/>
</dbReference>
<dbReference type="InterPro" id="IPR000215">
    <property type="entry name" value="Serpin_fam"/>
</dbReference>
<organism evidence="3 4">
    <name type="scientific">Salinibacter ruber</name>
    <dbReference type="NCBI Taxonomy" id="146919"/>
    <lineage>
        <taxon>Bacteria</taxon>
        <taxon>Pseudomonadati</taxon>
        <taxon>Rhodothermota</taxon>
        <taxon>Rhodothermia</taxon>
        <taxon>Rhodothermales</taxon>
        <taxon>Salinibacteraceae</taxon>
        <taxon>Salinibacter</taxon>
    </lineage>
</organism>
<comment type="caution">
    <text evidence="3">The sequence shown here is derived from an EMBL/GenBank/DDBJ whole genome shotgun (WGS) entry which is preliminary data.</text>
</comment>
<dbReference type="GO" id="GO:0005615">
    <property type="term" value="C:extracellular space"/>
    <property type="evidence" value="ECO:0007669"/>
    <property type="project" value="InterPro"/>
</dbReference>
<dbReference type="SUPFAM" id="SSF56574">
    <property type="entry name" value="Serpins"/>
    <property type="match status" value="1"/>
</dbReference>
<dbReference type="CDD" id="cd19588">
    <property type="entry name" value="serpin_miropin-like"/>
    <property type="match status" value="1"/>
</dbReference>
<dbReference type="InterPro" id="IPR023795">
    <property type="entry name" value="Serpin_CS"/>
</dbReference>
<dbReference type="InterPro" id="IPR023796">
    <property type="entry name" value="Serpin_dom"/>
</dbReference>
<dbReference type="RefSeq" id="WP_259080104.1">
    <property type="nucleotide sequence ID" value="NZ_JANUAU010000004.1"/>
</dbReference>
<feature type="domain" description="Serpin" evidence="2">
    <location>
        <begin position="62"/>
        <end position="420"/>
    </location>
</feature>
<protein>
    <submittedName>
        <fullName evidence="3">Serpin B</fullName>
    </submittedName>
</protein>
<reference evidence="3" key="1">
    <citation type="submission" date="2022-08" db="EMBL/GenBank/DDBJ databases">
        <title>Genomic Encyclopedia of Type Strains, Phase V (KMG-V): Genome sequencing to study the core and pangenomes of soil and plant-associated prokaryotes.</title>
        <authorList>
            <person name="Whitman W."/>
        </authorList>
    </citation>
    <scope>NUCLEOTIDE SEQUENCE</scope>
    <source>
        <strain evidence="3">0</strain>
    </source>
</reference>
<evidence type="ECO:0000313" key="4">
    <source>
        <dbReference type="Proteomes" id="UP001155027"/>
    </source>
</evidence>